<protein>
    <submittedName>
        <fullName evidence="1">Uncharacterized protein</fullName>
    </submittedName>
</protein>
<dbReference type="Proteomes" id="UP001611383">
    <property type="component" value="Chromosome"/>
</dbReference>
<reference evidence="1 2" key="1">
    <citation type="submission" date="2019-08" db="EMBL/GenBank/DDBJ databases">
        <title>Archangium and Cystobacter genomes.</title>
        <authorList>
            <person name="Chen I.-C.K."/>
            <person name="Wielgoss S."/>
        </authorList>
    </citation>
    <scope>NUCLEOTIDE SEQUENCE [LARGE SCALE GENOMIC DNA]</scope>
    <source>
        <strain evidence="1 2">Cbm 6</strain>
    </source>
</reference>
<keyword evidence="2" id="KW-1185">Reference proteome</keyword>
<dbReference type="RefSeq" id="WP_395808709.1">
    <property type="nucleotide sequence ID" value="NZ_CP043494.1"/>
</dbReference>
<gene>
    <name evidence="1" type="ORF">F0U60_42530</name>
</gene>
<name>A0ABY9X3V7_9BACT</name>
<sequence>MVLLGVNDHVFTLHCPSWWTGKLSDVAGLAFFPLLPQALWEAVTARRERPFLPSAVAGHARCRRAGATGLR</sequence>
<proteinExistence type="predicted"/>
<evidence type="ECO:0000313" key="1">
    <source>
        <dbReference type="EMBL" id="WNG50065.1"/>
    </source>
</evidence>
<accession>A0ABY9X3V7</accession>
<organism evidence="1 2">
    <name type="scientific">Archangium minus</name>
    <dbReference type="NCBI Taxonomy" id="83450"/>
    <lineage>
        <taxon>Bacteria</taxon>
        <taxon>Pseudomonadati</taxon>
        <taxon>Myxococcota</taxon>
        <taxon>Myxococcia</taxon>
        <taxon>Myxococcales</taxon>
        <taxon>Cystobacterineae</taxon>
        <taxon>Archangiaceae</taxon>
        <taxon>Archangium</taxon>
    </lineage>
</organism>
<evidence type="ECO:0000313" key="2">
    <source>
        <dbReference type="Proteomes" id="UP001611383"/>
    </source>
</evidence>
<dbReference type="EMBL" id="CP043494">
    <property type="protein sequence ID" value="WNG50065.1"/>
    <property type="molecule type" value="Genomic_DNA"/>
</dbReference>